<evidence type="ECO:0000313" key="3">
    <source>
        <dbReference type="Proteomes" id="UP000550401"/>
    </source>
</evidence>
<proteinExistence type="predicted"/>
<dbReference type="InterPro" id="IPR012332">
    <property type="entry name" value="Autotransporter_pectin_lyase_C"/>
</dbReference>
<dbReference type="AlphaFoldDB" id="A0A839EZJ3"/>
<sequence>MHCKTALSLALASLFVAAGASARGVDVDKVNGSIHIESDQQAGSLSTVNGSIRVDGGGSATKVSTVNGGIDLGDRATAESLETVNGGIDLGAGARVSGTVGTVNGGVRLGKGAEIAGHASNVNGRYVLDAAHIGGGIETVSGDIEIGADSRVEGGILVDKPHGWSWGKQRNPRIVIGPHAIVEGTLEFRREVDLFVSNTAKVGTITGAKAQAFSGDSP</sequence>
<reference evidence="2 3" key="1">
    <citation type="submission" date="2020-07" db="EMBL/GenBank/DDBJ databases">
        <title>Genomic Encyclopedia of Type Strains, Phase IV (KMG-V): Genome sequencing to study the core and pangenomes of soil and plant-associated prokaryotes.</title>
        <authorList>
            <person name="Whitman W."/>
        </authorList>
    </citation>
    <scope>NUCLEOTIDE SEQUENCE [LARGE SCALE GENOMIC DNA]</scope>
    <source>
        <strain evidence="2 3">RH2WT43</strain>
    </source>
</reference>
<organism evidence="2 3">
    <name type="scientific">Dokdonella fugitiva</name>
    <dbReference type="NCBI Taxonomy" id="328517"/>
    <lineage>
        <taxon>Bacteria</taxon>
        <taxon>Pseudomonadati</taxon>
        <taxon>Pseudomonadota</taxon>
        <taxon>Gammaproteobacteria</taxon>
        <taxon>Lysobacterales</taxon>
        <taxon>Rhodanobacteraceae</taxon>
        <taxon>Dokdonella</taxon>
    </lineage>
</organism>
<feature type="signal peptide" evidence="1">
    <location>
        <begin position="1"/>
        <end position="22"/>
    </location>
</feature>
<dbReference type="RefSeq" id="WP_182530813.1">
    <property type="nucleotide sequence ID" value="NZ_JACGXL010000002.1"/>
</dbReference>
<evidence type="ECO:0000313" key="2">
    <source>
        <dbReference type="EMBL" id="MBA8887776.1"/>
    </source>
</evidence>
<comment type="caution">
    <text evidence="2">The sequence shown here is derived from an EMBL/GenBank/DDBJ whole genome shotgun (WGS) entry which is preliminary data.</text>
</comment>
<name>A0A839EZJ3_9GAMM</name>
<evidence type="ECO:0000256" key="1">
    <source>
        <dbReference type="SAM" id="SignalP"/>
    </source>
</evidence>
<accession>A0A839EZJ3</accession>
<protein>
    <submittedName>
        <fullName evidence="2">DUF4097 and DUF4098 domain-containing protein YvlB</fullName>
    </submittedName>
</protein>
<dbReference type="Proteomes" id="UP000550401">
    <property type="component" value="Unassembled WGS sequence"/>
</dbReference>
<gene>
    <name evidence="2" type="ORF">FHW12_001990</name>
</gene>
<keyword evidence="1" id="KW-0732">Signal</keyword>
<keyword evidence="3" id="KW-1185">Reference proteome</keyword>
<dbReference type="EMBL" id="JACGXL010000002">
    <property type="protein sequence ID" value="MBA8887776.1"/>
    <property type="molecule type" value="Genomic_DNA"/>
</dbReference>
<feature type="chain" id="PRO_5032528913" evidence="1">
    <location>
        <begin position="23"/>
        <end position="218"/>
    </location>
</feature>
<dbReference type="Gene3D" id="2.160.20.20">
    <property type="match status" value="1"/>
</dbReference>